<dbReference type="AlphaFoldDB" id="A0AA86S2R8"/>
<evidence type="ECO:0000313" key="1">
    <source>
        <dbReference type="EMBL" id="CAJ1939602.1"/>
    </source>
</evidence>
<name>A0AA86S2R8_9FABA</name>
<dbReference type="EMBL" id="OY731400">
    <property type="protein sequence ID" value="CAJ1939602.1"/>
    <property type="molecule type" value="Genomic_DNA"/>
</dbReference>
<dbReference type="Proteomes" id="UP001189624">
    <property type="component" value="Chromosome 3"/>
</dbReference>
<keyword evidence="2" id="KW-1185">Reference proteome</keyword>
<evidence type="ECO:0000313" key="2">
    <source>
        <dbReference type="Proteomes" id="UP001189624"/>
    </source>
</evidence>
<organism evidence="1 2">
    <name type="scientific">Sphenostylis stenocarpa</name>
    <dbReference type="NCBI Taxonomy" id="92480"/>
    <lineage>
        <taxon>Eukaryota</taxon>
        <taxon>Viridiplantae</taxon>
        <taxon>Streptophyta</taxon>
        <taxon>Embryophyta</taxon>
        <taxon>Tracheophyta</taxon>
        <taxon>Spermatophyta</taxon>
        <taxon>Magnoliopsida</taxon>
        <taxon>eudicotyledons</taxon>
        <taxon>Gunneridae</taxon>
        <taxon>Pentapetalae</taxon>
        <taxon>rosids</taxon>
        <taxon>fabids</taxon>
        <taxon>Fabales</taxon>
        <taxon>Fabaceae</taxon>
        <taxon>Papilionoideae</taxon>
        <taxon>50 kb inversion clade</taxon>
        <taxon>NPAAA clade</taxon>
        <taxon>indigoferoid/millettioid clade</taxon>
        <taxon>Phaseoleae</taxon>
        <taxon>Sphenostylis</taxon>
    </lineage>
</organism>
<protein>
    <submittedName>
        <fullName evidence="1">Uncharacterized protein</fullName>
    </submittedName>
</protein>
<feature type="non-terminal residue" evidence="1">
    <location>
        <position position="1"/>
    </location>
</feature>
<sequence>GLLTYKVDVYSIPHKADDKLTFLSSIVWLKEQRTVTLQQNLGGYEKRKASYAPQS</sequence>
<proteinExistence type="predicted"/>
<gene>
    <name evidence="1" type="ORF">AYBTSS11_LOCUS9226</name>
</gene>
<dbReference type="Gramene" id="rna-AYBTSS11_LOCUS9226">
    <property type="protein sequence ID" value="CAJ1939602.1"/>
    <property type="gene ID" value="gene-AYBTSS11_LOCUS9226"/>
</dbReference>
<accession>A0AA86S2R8</accession>
<reference evidence="1" key="1">
    <citation type="submission" date="2023-10" db="EMBL/GenBank/DDBJ databases">
        <authorList>
            <person name="Domelevo Entfellner J.-B."/>
        </authorList>
    </citation>
    <scope>NUCLEOTIDE SEQUENCE</scope>
</reference>